<protein>
    <submittedName>
        <fullName evidence="6">Uncharacterized protein</fullName>
    </submittedName>
</protein>
<dbReference type="Pfam" id="PF01436">
    <property type="entry name" value="NHL"/>
    <property type="match status" value="12"/>
</dbReference>
<dbReference type="InterPro" id="IPR013783">
    <property type="entry name" value="Ig-like_fold"/>
</dbReference>
<feature type="repeat" description="NHL" evidence="2">
    <location>
        <begin position="399"/>
        <end position="442"/>
    </location>
</feature>
<dbReference type="PROSITE" id="PS51272">
    <property type="entry name" value="SLH"/>
    <property type="match status" value="3"/>
</dbReference>
<feature type="repeat" description="NHL" evidence="2">
    <location>
        <begin position="297"/>
        <end position="340"/>
    </location>
</feature>
<sequence length="1173" mass="125159">MNERHAKHGLGKIGVWSIVILMVYMTLFAVPVQAADQWIQYAKIGQVSDDVAGTFAGPGGVAVDSESNVYVADSSNHRIQKLTAATGIWSEWMKAGGGYGSELGEFSSPVSVAVYKADILYVADSSNHRIQKLDIAAGTWSEWKKSDGKPGSGLGEFSDPKGLAVDKWGNLYVADSRNNRIQKLTAATGVWSEWASDIWGGQVLGQFKDPKGVAVDSSGEHIYVADSGNHRIQMLTVATGLWSEWKKNGGGAGSGLGEFNQPFGVALDSGDNVYVSDYNNHRIQKRDAASGDWSEWKKSGGGSGNGLGEFNHPKGLTVDSKRNVYVADYDNHRIQKLSAAGEQWSEWGYRGAIIGQGLGEFRFPNGLSLDSRNNLYVADFGNHRLQKLDAATGVWSEWKKSGGGSGSELGEFDGPTDVAVDKDRNVYVSDFYNHRIQKFTAETGVWSQWKKNGGGSGSGLGEFEYPSGVAVDSYGNVYVADYGNHRIQKLDVAAGAWSEWKKSGGGSGSGLGEFNEPSGVEVDSAGNVYVADMSNHRIQKLDADTGAWSEWKKNGGGPGSGLGEFNEPYSLAVDSAQNVYVADSNNNRIQKLNVTTNVWSEWAKLGGRPGSHLGEFRGPLGVAVDSSGKLYVADSANHRIQKLDRVTTPPDAPTAVTAEVVKGESQAKVKFTAPVNDGGSAITGYTVTANPGGLTANGTSSPITVTGLTYGTTYTFTVIATNSVGSSLVSDVSNAVKPEAVVPTTQPSSSSGGTSDDSDAIILVNGKLENAGTVKVTRVNSQSVTTITMDQNKLAKRLAAEGQHAVVTIPVKGLSDVVIGELDGRMVRNMEDNQAVLEIKTDRGSYKIPAQQLNIKAISDQVGKSDDLQEIKVQIQIAVPTADMVKVVENAAAQGTFTLIAPPLNFTVRGIYGDKTIEVASFNVYVERTLAIPEGVDPTKITTGVVIEPDGTVRHVPTKVVVIDGKHYAKVSSLTNSTYTVVWHPVEFSDVANHWAKLPVNNMGSRMVIEGTGNGKFNPDREITRAEFAAILVRGLGLKLENGAVPFSDVKTSDWYSSAVKTAYAYQLINGFEDGTFHPLDLISREQAMTMIAKAMKITGLKAKLPSPAAQAVLQPFQDANQAAGWAKDGIVDCLQAGIAAGRNGSEIAPKSYITRAEVAAIVERLLQKSDLI</sequence>
<dbReference type="InterPro" id="IPR001119">
    <property type="entry name" value="SLH_dom"/>
</dbReference>
<keyword evidence="7" id="KW-1185">Reference proteome</keyword>
<dbReference type="SUPFAM" id="SSF49265">
    <property type="entry name" value="Fibronectin type III"/>
    <property type="match status" value="1"/>
</dbReference>
<feature type="repeat" description="NHL" evidence="2">
    <location>
        <begin position="148"/>
        <end position="187"/>
    </location>
</feature>
<feature type="domain" description="SLH" evidence="5">
    <location>
        <begin position="1047"/>
        <end position="1106"/>
    </location>
</feature>
<dbReference type="PANTHER" id="PTHR24104">
    <property type="entry name" value="E3 UBIQUITIN-PROTEIN LIGASE NHLRC1-RELATED"/>
    <property type="match status" value="1"/>
</dbReference>
<dbReference type="RefSeq" id="WP_189018471.1">
    <property type="nucleotide sequence ID" value="NZ_BMHE01000045.1"/>
</dbReference>
<keyword evidence="3" id="KW-1133">Transmembrane helix</keyword>
<feature type="domain" description="SLH" evidence="5">
    <location>
        <begin position="983"/>
        <end position="1046"/>
    </location>
</feature>
<comment type="caution">
    <text evidence="6">The sequence shown here is derived from an EMBL/GenBank/DDBJ whole genome shotgun (WGS) entry which is preliminary data.</text>
</comment>
<feature type="repeat" description="NHL" evidence="2">
    <location>
        <begin position="552"/>
        <end position="595"/>
    </location>
</feature>
<gene>
    <name evidence="6" type="ORF">GCM10008018_57590</name>
</gene>
<dbReference type="Pfam" id="PF00041">
    <property type="entry name" value="fn3"/>
    <property type="match status" value="1"/>
</dbReference>
<feature type="repeat" description="NHL" evidence="2">
    <location>
        <begin position="53"/>
        <end position="85"/>
    </location>
</feature>
<feature type="repeat" description="NHL" evidence="2">
    <location>
        <begin position="450"/>
        <end position="493"/>
    </location>
</feature>
<feature type="repeat" description="NHL" evidence="2">
    <location>
        <begin position="246"/>
        <end position="289"/>
    </location>
</feature>
<evidence type="ECO:0000259" key="5">
    <source>
        <dbReference type="PROSITE" id="PS51272"/>
    </source>
</evidence>
<feature type="repeat" description="NHL" evidence="2">
    <location>
        <begin position="501"/>
        <end position="544"/>
    </location>
</feature>
<dbReference type="Gene3D" id="2.120.10.30">
    <property type="entry name" value="TolB, C-terminal domain"/>
    <property type="match status" value="7"/>
</dbReference>
<feature type="repeat" description="NHL" evidence="2">
    <location>
        <begin position="97"/>
        <end position="136"/>
    </location>
</feature>
<evidence type="ECO:0000256" key="2">
    <source>
        <dbReference type="PROSITE-ProRule" id="PRU00504"/>
    </source>
</evidence>
<proteinExistence type="predicted"/>
<evidence type="ECO:0000256" key="1">
    <source>
        <dbReference type="ARBA" id="ARBA00022737"/>
    </source>
</evidence>
<keyword evidence="3" id="KW-0472">Membrane</keyword>
<evidence type="ECO:0000259" key="4">
    <source>
        <dbReference type="PROSITE" id="PS50853"/>
    </source>
</evidence>
<evidence type="ECO:0000313" key="6">
    <source>
        <dbReference type="EMBL" id="GGA04150.1"/>
    </source>
</evidence>
<keyword evidence="1" id="KW-0677">Repeat</keyword>
<dbReference type="SUPFAM" id="SSF63829">
    <property type="entry name" value="Calcium-dependent phosphotriesterase"/>
    <property type="match status" value="2"/>
</dbReference>
<reference evidence="7" key="1">
    <citation type="journal article" date="2019" name="Int. J. Syst. Evol. Microbiol.">
        <title>The Global Catalogue of Microorganisms (GCM) 10K type strain sequencing project: providing services to taxonomists for standard genome sequencing and annotation.</title>
        <authorList>
            <consortium name="The Broad Institute Genomics Platform"/>
            <consortium name="The Broad Institute Genome Sequencing Center for Infectious Disease"/>
            <person name="Wu L."/>
            <person name="Ma J."/>
        </authorList>
    </citation>
    <scope>NUCLEOTIDE SEQUENCE [LARGE SCALE GENOMIC DNA]</scope>
    <source>
        <strain evidence="7">CGMCC 1.15043</strain>
    </source>
</reference>
<keyword evidence="3" id="KW-0812">Transmembrane</keyword>
<dbReference type="EMBL" id="BMHE01000045">
    <property type="protein sequence ID" value="GGA04150.1"/>
    <property type="molecule type" value="Genomic_DNA"/>
</dbReference>
<feature type="repeat" description="NHL" evidence="2">
    <location>
        <begin position="201"/>
        <end position="238"/>
    </location>
</feature>
<dbReference type="SMART" id="SM00060">
    <property type="entry name" value="FN3"/>
    <property type="match status" value="1"/>
</dbReference>
<dbReference type="Proteomes" id="UP000615455">
    <property type="component" value="Unassembled WGS sequence"/>
</dbReference>
<dbReference type="PROSITE" id="PS50853">
    <property type="entry name" value="FN3"/>
    <property type="match status" value="1"/>
</dbReference>
<dbReference type="InterPro" id="IPR011042">
    <property type="entry name" value="6-blade_b-propeller_TolB-like"/>
</dbReference>
<dbReference type="InterPro" id="IPR036116">
    <property type="entry name" value="FN3_sf"/>
</dbReference>
<feature type="repeat" description="NHL" evidence="2">
    <location>
        <begin position="348"/>
        <end position="391"/>
    </location>
</feature>
<name>A0ABQ1F9Q5_9BACL</name>
<evidence type="ECO:0000256" key="3">
    <source>
        <dbReference type="SAM" id="Phobius"/>
    </source>
</evidence>
<dbReference type="Gene3D" id="2.60.40.10">
    <property type="entry name" value="Immunoglobulins"/>
    <property type="match status" value="1"/>
</dbReference>
<feature type="repeat" description="NHL" evidence="2">
    <location>
        <begin position="607"/>
        <end position="646"/>
    </location>
</feature>
<dbReference type="PANTHER" id="PTHR24104:SF25">
    <property type="entry name" value="PROTEIN LIN-41"/>
    <property type="match status" value="1"/>
</dbReference>
<feature type="transmembrane region" description="Helical" evidence="3">
    <location>
        <begin position="12"/>
        <end position="30"/>
    </location>
</feature>
<feature type="domain" description="Fibronectin type-III" evidence="4">
    <location>
        <begin position="652"/>
        <end position="740"/>
    </location>
</feature>
<evidence type="ECO:0000313" key="7">
    <source>
        <dbReference type="Proteomes" id="UP000615455"/>
    </source>
</evidence>
<organism evidence="6 7">
    <name type="scientific">Paenibacillus marchantiophytorum</name>
    <dbReference type="NCBI Taxonomy" id="1619310"/>
    <lineage>
        <taxon>Bacteria</taxon>
        <taxon>Bacillati</taxon>
        <taxon>Bacillota</taxon>
        <taxon>Bacilli</taxon>
        <taxon>Bacillales</taxon>
        <taxon>Paenibacillaceae</taxon>
        <taxon>Paenibacillus</taxon>
    </lineage>
</organism>
<dbReference type="PROSITE" id="PS51125">
    <property type="entry name" value="NHL"/>
    <property type="match status" value="12"/>
</dbReference>
<accession>A0ABQ1F9Q5</accession>
<dbReference type="Pfam" id="PF00395">
    <property type="entry name" value="SLH"/>
    <property type="match status" value="3"/>
</dbReference>
<feature type="domain" description="SLH" evidence="5">
    <location>
        <begin position="1114"/>
        <end position="1173"/>
    </location>
</feature>
<dbReference type="InterPro" id="IPR050952">
    <property type="entry name" value="TRIM-NHL_E3_ligases"/>
</dbReference>
<dbReference type="InterPro" id="IPR001258">
    <property type="entry name" value="NHL_repeat"/>
</dbReference>
<dbReference type="InterPro" id="IPR003961">
    <property type="entry name" value="FN3_dom"/>
</dbReference>
<dbReference type="SUPFAM" id="SSF63825">
    <property type="entry name" value="YWTD domain"/>
    <property type="match status" value="1"/>
</dbReference>